<keyword evidence="8" id="KW-0472">Membrane</keyword>
<evidence type="ECO:0000313" key="10">
    <source>
        <dbReference type="EMBL" id="RBP97825.1"/>
    </source>
</evidence>
<keyword evidence="4" id="KW-0326">Glycosidase</keyword>
<reference evidence="10 11" key="1">
    <citation type="submission" date="2017-10" db="EMBL/GenBank/DDBJ databases">
        <title>Bifidobacterium xylocopum sp. nov. and Bifidobacterium aemilianum sp. nov., from the carpenter bee (Xylocopa violacea) digestive tract.</title>
        <authorList>
            <person name="Alberoni D."/>
            <person name="Baffoni L."/>
            <person name="Di Gioia D."/>
            <person name="Gaggia F."/>
            <person name="Biavati B."/>
        </authorList>
    </citation>
    <scope>NUCLEOTIDE SEQUENCE [LARGE SCALE GENOMIC DNA]</scope>
    <source>
        <strain evidence="10 11">XV10</strain>
    </source>
</reference>
<evidence type="ECO:0000256" key="2">
    <source>
        <dbReference type="ARBA" id="ARBA00009865"/>
    </source>
</evidence>
<keyword evidence="9" id="KW-0732">Signal</keyword>
<evidence type="ECO:0000256" key="5">
    <source>
        <dbReference type="PIRSR" id="PIRSR606710-1"/>
    </source>
</evidence>
<dbReference type="Pfam" id="PF04616">
    <property type="entry name" value="Glyco_hydro_43"/>
    <property type="match status" value="1"/>
</dbReference>
<dbReference type="GO" id="GO:0005975">
    <property type="term" value="P:carbohydrate metabolic process"/>
    <property type="evidence" value="ECO:0007669"/>
    <property type="project" value="InterPro"/>
</dbReference>
<name>A0A366K7W0_9BIFI</name>
<keyword evidence="8" id="KW-0812">Transmembrane</keyword>
<dbReference type="Pfam" id="PF13385">
    <property type="entry name" value="Laminin_G_3"/>
    <property type="match status" value="1"/>
</dbReference>
<protein>
    <recommendedName>
        <fullName evidence="12">Glycosyl hydrolase family 43</fullName>
    </recommendedName>
</protein>
<dbReference type="Proteomes" id="UP000252530">
    <property type="component" value="Unassembled WGS sequence"/>
</dbReference>
<keyword evidence="3" id="KW-0378">Hydrolase</keyword>
<evidence type="ECO:0000256" key="4">
    <source>
        <dbReference type="ARBA" id="ARBA00023295"/>
    </source>
</evidence>
<dbReference type="InterPro" id="IPR023296">
    <property type="entry name" value="Glyco_hydro_beta-prop_sf"/>
</dbReference>
<dbReference type="GO" id="GO:0004553">
    <property type="term" value="F:hydrolase activity, hydrolyzing O-glycosyl compounds"/>
    <property type="evidence" value="ECO:0007669"/>
    <property type="project" value="InterPro"/>
</dbReference>
<evidence type="ECO:0000256" key="9">
    <source>
        <dbReference type="SAM" id="SignalP"/>
    </source>
</evidence>
<feature type="chain" id="PRO_5016876984" description="Glycosyl hydrolase family 43" evidence="9">
    <location>
        <begin position="26"/>
        <end position="1276"/>
    </location>
</feature>
<dbReference type="EMBL" id="PDCG01000003">
    <property type="protein sequence ID" value="RBP97825.1"/>
    <property type="molecule type" value="Genomic_DNA"/>
</dbReference>
<comment type="pathway">
    <text evidence="1">Glycan metabolism; L-arabinan degradation.</text>
</comment>
<dbReference type="Gene3D" id="2.60.40.2700">
    <property type="match status" value="1"/>
</dbReference>
<dbReference type="Gene3D" id="2.60.120.200">
    <property type="match status" value="1"/>
</dbReference>
<evidence type="ECO:0000256" key="6">
    <source>
        <dbReference type="PIRSR" id="PIRSR606710-2"/>
    </source>
</evidence>
<feature type="region of interest" description="Disordered" evidence="7">
    <location>
        <begin position="1155"/>
        <end position="1237"/>
    </location>
</feature>
<keyword evidence="11" id="KW-1185">Reference proteome</keyword>
<feature type="site" description="Important for catalytic activity, responsible for pKa modulation of the active site Glu and correct orientation of both the proton donor and substrate" evidence="6">
    <location>
        <position position="848"/>
    </location>
</feature>
<dbReference type="InterPro" id="IPR013320">
    <property type="entry name" value="ConA-like_dom_sf"/>
</dbReference>
<evidence type="ECO:0000256" key="8">
    <source>
        <dbReference type="SAM" id="Phobius"/>
    </source>
</evidence>
<comment type="caution">
    <text evidence="10">The sequence shown here is derived from an EMBL/GenBank/DDBJ whole genome shotgun (WGS) entry which is preliminary data.</text>
</comment>
<feature type="active site" description="Proton acceptor" evidence="5">
    <location>
        <position position="721"/>
    </location>
</feature>
<feature type="transmembrane region" description="Helical" evidence="8">
    <location>
        <begin position="1246"/>
        <end position="1266"/>
    </location>
</feature>
<keyword evidence="8" id="KW-1133">Transmembrane helix</keyword>
<dbReference type="AlphaFoldDB" id="A0A366K7W0"/>
<evidence type="ECO:0008006" key="12">
    <source>
        <dbReference type="Google" id="ProtNLM"/>
    </source>
</evidence>
<dbReference type="PANTHER" id="PTHR43301">
    <property type="entry name" value="ARABINAN ENDO-1,5-ALPHA-L-ARABINOSIDASE"/>
    <property type="match status" value="1"/>
</dbReference>
<evidence type="ECO:0000256" key="3">
    <source>
        <dbReference type="ARBA" id="ARBA00022801"/>
    </source>
</evidence>
<evidence type="ECO:0000256" key="7">
    <source>
        <dbReference type="SAM" id="MobiDB-lite"/>
    </source>
</evidence>
<dbReference type="SUPFAM" id="SSF49899">
    <property type="entry name" value="Concanavalin A-like lectins/glucanases"/>
    <property type="match status" value="1"/>
</dbReference>
<accession>A0A366K7W0</accession>
<dbReference type="InterPro" id="IPR006710">
    <property type="entry name" value="Glyco_hydro_43"/>
</dbReference>
<dbReference type="CDD" id="cd08983">
    <property type="entry name" value="GH43_Bt3655-like"/>
    <property type="match status" value="1"/>
</dbReference>
<feature type="signal peptide" evidence="9">
    <location>
        <begin position="1"/>
        <end position="25"/>
    </location>
</feature>
<evidence type="ECO:0000313" key="11">
    <source>
        <dbReference type="Proteomes" id="UP000252530"/>
    </source>
</evidence>
<feature type="active site" description="Proton donor" evidence="5">
    <location>
        <position position="897"/>
    </location>
</feature>
<organism evidence="10 11">
    <name type="scientific">Bifidobacterium aemilianum</name>
    <dbReference type="NCBI Taxonomy" id="2493120"/>
    <lineage>
        <taxon>Bacteria</taxon>
        <taxon>Bacillati</taxon>
        <taxon>Actinomycetota</taxon>
        <taxon>Actinomycetes</taxon>
        <taxon>Bifidobacteriales</taxon>
        <taxon>Bifidobacteriaceae</taxon>
        <taxon>Bifidobacterium</taxon>
    </lineage>
</organism>
<proteinExistence type="inferred from homology"/>
<sequence length="1276" mass="137678">MRLQGEFIAMALALPMLAMGVPAVATPLGPPDESRQAVWSHERTLGARSETDPGYLWLHFSASDYEQVYYGYSEDGLSWKKLNDSQPILASQVGTMGLRDPHLLRLKSPDAQGNKYLMLGTDLHAEGSAPGGSWDQITASKDLVVAKSKNLVDWTSPKLVSTGLGTSVGNAWAPEAIWDEETNDYLVYWSSRDLSTGMTNATTNLKVYKAHTQDFESFTNPILWIDQSAVAGENIIDTSIVKGEDGDYYRFSTSDWYTVVDTVPNLEAANWTRLVERDAAVSQGRSVITGDRVITTTASGLFGTNGNEGLTLYQAPDGSWIAMADHSGYQAYGIDHLASLKTGGAFAPVGSTFSQRFRHGTVMHLTKAEETAVLDAYDISSPVAPDPVGSGPIATYDFEDAATPGKDTTGQGHDLTLVGSPTIKASDRGPGKVLQLDGGGQYAAFPRGLFDRRDKLTVEMDVTSQKSGNLFTFAFGQDSTRYYFMRYRDNGELGSHMSTSSWQSEETADAVLTGGDWRRMTIVLDGATMCLYVDGTKVAENDSMANRVTNLGTNLLAYLGKSFYNDPYFQGAFDNISIWNRALSEQEVDRGRTADPTSLLIAQTMPGRQILSQKISQGEDGDKRLDLVLDYWTPQGGTDGSRTDKSKLALNFTAPAGASLTMADGSPIPVRQDLTKPFKVKVVASASEQVYTVSAVVLTTPIRAAGSKDGTGATGMKFFADPQAVAVNGKYYIFPTTDGYSGWRGWQIRCFESDDLVNWKDKGVVVDLRDQKLDGTGDTSPLPRRTSTAWAPAFAAKDGKYYLYFSGNEGINGTNQTNVAVADKVTGPYTIKADAGNNHDGVVADNIDPATFQDPATGIWYMAWGQGTGKYAQFNDDMTSIKTGTTVTTSATQNIREGSYLTARQWKGKWTYYYSYSIDYTNSPDYRVAYATAPSMKGDGSQWTYRGEIPNKDEAKGILGTAHHSILQVPGTDDWYMVYHCFLDDQMRPRYKDESTGSQLRTGNKREIRIARMTYSEPSQAEVDAGQVPLIQPVPVTYEGLPAETIPDLSLCKGQAEADGRAMVGEELGAHFNAGWAVERVRWYRDDKLIAGAQGQGYRLTAADVGHRVNSRVIGASTTGVLQNAQAATGVLTREQKIPAKTLELRSDKVLVQALDTDPTGGDQGGLPAPVPGPDPGHGIIPVPSPIPAPGQTPGHDPGANRRPDPSSKNLAKAPQGVGAGNGENQARRQGGVGQTGSLSATGATVLPLVLLACLFLLASLAIALPKALSWHGSGR</sequence>
<dbReference type="RefSeq" id="WP_113860074.1">
    <property type="nucleotide sequence ID" value="NZ_PDCG01000003.1"/>
</dbReference>
<dbReference type="OrthoDB" id="9758923at2"/>
<dbReference type="PANTHER" id="PTHR43301:SF3">
    <property type="entry name" value="ARABINAN ENDO-1,5-ALPHA-L-ARABINOSIDASE A-RELATED"/>
    <property type="match status" value="1"/>
</dbReference>
<evidence type="ECO:0000256" key="1">
    <source>
        <dbReference type="ARBA" id="ARBA00004834"/>
    </source>
</evidence>
<dbReference type="Gene3D" id="2.115.10.20">
    <property type="entry name" value="Glycosyl hydrolase domain, family 43"/>
    <property type="match status" value="2"/>
</dbReference>
<comment type="similarity">
    <text evidence="2">Belongs to the glycosyl hydrolase 43 family.</text>
</comment>
<dbReference type="SUPFAM" id="SSF75005">
    <property type="entry name" value="Arabinanase/levansucrase/invertase"/>
    <property type="match status" value="2"/>
</dbReference>
<dbReference type="InterPro" id="IPR050727">
    <property type="entry name" value="GH43_arabinanases"/>
</dbReference>
<gene>
    <name evidence="10" type="ORF">CRD60_04345</name>
</gene>